<dbReference type="Gene3D" id="1.10.443.10">
    <property type="entry name" value="Intergrase catalytic core"/>
    <property type="match status" value="1"/>
</dbReference>
<evidence type="ECO:0000313" key="3">
    <source>
        <dbReference type="Proteomes" id="UP000266841"/>
    </source>
</evidence>
<dbReference type="GO" id="GO:0006310">
    <property type="term" value="P:DNA recombination"/>
    <property type="evidence" value="ECO:0007669"/>
    <property type="project" value="InterPro"/>
</dbReference>
<proteinExistence type="predicted"/>
<feature type="region of interest" description="Disordered" evidence="1">
    <location>
        <begin position="872"/>
        <end position="894"/>
    </location>
</feature>
<feature type="region of interest" description="Disordered" evidence="1">
    <location>
        <begin position="600"/>
        <end position="636"/>
    </location>
</feature>
<dbReference type="GO" id="GO:0015074">
    <property type="term" value="P:DNA integration"/>
    <property type="evidence" value="ECO:0007669"/>
    <property type="project" value="InterPro"/>
</dbReference>
<feature type="compositionally biased region" description="Low complexity" evidence="1">
    <location>
        <begin position="965"/>
        <end position="988"/>
    </location>
</feature>
<feature type="compositionally biased region" description="Pro residues" evidence="1">
    <location>
        <begin position="274"/>
        <end position="287"/>
    </location>
</feature>
<accession>K0SE91</accession>
<evidence type="ECO:0000256" key="1">
    <source>
        <dbReference type="SAM" id="MobiDB-lite"/>
    </source>
</evidence>
<protein>
    <submittedName>
        <fullName evidence="2">Uncharacterized protein</fullName>
    </submittedName>
</protein>
<dbReference type="EMBL" id="AGNL01018348">
    <property type="protein sequence ID" value="EJK63274.1"/>
    <property type="molecule type" value="Genomic_DNA"/>
</dbReference>
<dbReference type="GO" id="GO:0003677">
    <property type="term" value="F:DNA binding"/>
    <property type="evidence" value="ECO:0007669"/>
    <property type="project" value="InterPro"/>
</dbReference>
<feature type="region of interest" description="Disordered" evidence="1">
    <location>
        <begin position="271"/>
        <end position="299"/>
    </location>
</feature>
<reference evidence="2 3" key="1">
    <citation type="journal article" date="2012" name="Genome Biol.">
        <title>Genome and low-iron response of an oceanic diatom adapted to chronic iron limitation.</title>
        <authorList>
            <person name="Lommer M."/>
            <person name="Specht M."/>
            <person name="Roy A.S."/>
            <person name="Kraemer L."/>
            <person name="Andreson R."/>
            <person name="Gutowska M.A."/>
            <person name="Wolf J."/>
            <person name="Bergner S.V."/>
            <person name="Schilhabel M.B."/>
            <person name="Klostermeier U.C."/>
            <person name="Beiko R.G."/>
            <person name="Rosenstiel P."/>
            <person name="Hippler M."/>
            <person name="Laroche J."/>
        </authorList>
    </citation>
    <scope>NUCLEOTIDE SEQUENCE [LARGE SCALE GENOMIC DNA]</scope>
    <source>
        <strain evidence="2 3">CCMP1005</strain>
    </source>
</reference>
<gene>
    <name evidence="2" type="ORF">THAOC_16083</name>
</gene>
<name>K0SE91_THAOC</name>
<evidence type="ECO:0000313" key="2">
    <source>
        <dbReference type="EMBL" id="EJK63274.1"/>
    </source>
</evidence>
<feature type="region of interest" description="Disordered" evidence="1">
    <location>
        <begin position="648"/>
        <end position="672"/>
    </location>
</feature>
<feature type="compositionally biased region" description="Basic and acidic residues" evidence="1">
    <location>
        <begin position="800"/>
        <end position="813"/>
    </location>
</feature>
<keyword evidence="3" id="KW-1185">Reference proteome</keyword>
<comment type="caution">
    <text evidence="2">The sequence shown here is derived from an EMBL/GenBank/DDBJ whole genome shotgun (WGS) entry which is preliminary data.</text>
</comment>
<feature type="compositionally biased region" description="Basic and acidic residues" evidence="1">
    <location>
        <begin position="615"/>
        <end position="636"/>
    </location>
</feature>
<feature type="region of interest" description="Disordered" evidence="1">
    <location>
        <begin position="760"/>
        <end position="830"/>
    </location>
</feature>
<feature type="region of interest" description="Disordered" evidence="1">
    <location>
        <begin position="929"/>
        <end position="1009"/>
    </location>
</feature>
<feature type="compositionally biased region" description="Low complexity" evidence="1">
    <location>
        <begin position="999"/>
        <end position="1009"/>
    </location>
</feature>
<organism evidence="2 3">
    <name type="scientific">Thalassiosira oceanica</name>
    <name type="common">Marine diatom</name>
    <dbReference type="NCBI Taxonomy" id="159749"/>
    <lineage>
        <taxon>Eukaryota</taxon>
        <taxon>Sar</taxon>
        <taxon>Stramenopiles</taxon>
        <taxon>Ochrophyta</taxon>
        <taxon>Bacillariophyta</taxon>
        <taxon>Coscinodiscophyceae</taxon>
        <taxon>Thalassiosirophycidae</taxon>
        <taxon>Thalassiosirales</taxon>
        <taxon>Thalassiosiraceae</taxon>
        <taxon>Thalassiosira</taxon>
    </lineage>
</organism>
<feature type="compositionally biased region" description="Pro residues" evidence="1">
    <location>
        <begin position="989"/>
        <end position="998"/>
    </location>
</feature>
<dbReference type="InterPro" id="IPR013762">
    <property type="entry name" value="Integrase-like_cat_sf"/>
</dbReference>
<dbReference type="Proteomes" id="UP000266841">
    <property type="component" value="Unassembled WGS sequence"/>
</dbReference>
<sequence length="2264" mass="250332">MSDTNEAGTILGANTSAPPAIDPLALCRDWVCGATTHDRTVLLPNARAIAGFTGTPTAPLVRLVYLPQGTRFEGEGVVIGHYANSTTHPGAIVALAANCLGLFVTLFDASKGSPDRVPPECIGGAFTASDARADTIVPSLPSGLTGASTLHLVVCSVTLPRGAGAPELEGRLLPADADALGEEGPYCRHWLECHAPSRVGYVPWSAPFQEAVVDNWELVEELLPPLLSGTPSSTLTTPMLSFIPAPTVPGSAAFSRYTSAADRLSAAVANLRTTPPPPRASPPPAQQPHPSTKPAAAKPDTSMRAVAVFCLLFGLQVDLTSVGTPSFAASICPVRREFVEAITNYTGSSRLHAASNHILKSQRAYGSSRDAFLRAAHPQATIRQIVTQAIACLLDTGDAASTGKALSLFNFLPDSARELAQRKKEKEQNDTRAMQVALGETDTNTTKASVKNVVRARFDTPEEAVAAFALLSATAHAVVVFDPQAASFDAGPVVHSVGGRVWEVLTSENGQTRLGAVKQPLVLAYEGWTVVLQTFRHLAKLLQDESLIGVVVELLTTGHLIADDDAADPKPVALGSSATETVAEMCAEVVEHLTALSKSFSRTAKDPTPGAEFAKSGHPEDPTKARAEEQKRTKDLRTEIDRLKKELAEARKAAKSPRTPGGPPGTPGGNKTGCFLYPKGDRMPMPLQADYPMDASGQRYPELCVQHHREGLQCLHPSCRRDHTAHTQWPAPLKTFICAHVDATANLTWNQEIVTPDWLGLSSSGGDAGGSPGKRKRPSAPPFGARPRPPLVPIQWPDRATAERRRVDRRPDPLRTFIGHPPPSPSSQVIELPPGPDAHGGPIGLASAAIVRPDPCPPSERYVADLRCNGYDPPHDPGPAPSAGARLGQLPPPDDDPWTRPTLALGVPGAQCHPCGGGYTAARRTRGLRSTCPARGPPGHGLRRLYGQLCSPLDPPGRPGRHVRPPTSARLAAPAAPRAAGRPQGVARPSPPAPPARPSQPQATKRPATAHLTAAWTTHLRPSKTQRRKLTELQAFNQKYLGIDSTSADPLGGEYEKPTLASSSDVYVALHTLYSADVEPATPSWHAAVPTRSQLRRGPMGRPSRRYSSTQSACFDTCLFNLLTSGYLDYTSFMSLSISCPLIPHLGRMIVQCRDYDFTWLASEDPHWKAQTTIPTSHVRAMLSALFFYKMNAPDVMRFLGGTYTGEYRLDQDVVPRLQSHDIDPFLIAQYIRATTVGCPNHFVAETTRENFLEYWRAGNHPSVTKYVTEVLNTAVKEHRNRYNMPLPVWIARYIPHLGITPQAMIVKGNKARLIFDARKKYHPQSTNINSLTSTHLGTELACLYGTTLRDVLERIYDLRITYPHDDILHPDIMPAFSIMLADFLFLQAALPFGADFSPQNWEICRRIIEDLAEKLFHDTSLRSKHRQYLDRITFAPDLRHHVPAAVPAKPCSQRKGVRDEQGRPLPTPHRLFVDDDIYADRFDVDRMEQAIAASIEAIFILLGVSELDKRQDPISFDKLEDMMVHYLNKVLGLVLDTRRLDIGVPPAFVAETLRLLRPYHAGRKVFRVKDMEAITGKLIFIAGTAPWLKLLMPQLFLSISAAVGENVHSLSRTNKSFRQMLKRHLDPLAPADERSFAQATTARQAHNHHQPHFINATLREELHLIVRVLTSSRSARNLRTPLAHLVRRDPSAKAWSDSCLYAAGGYSFDMEFWWYIEWPEEVRRTTLIYKRRNSDGSLTSINVLEFAGMIINYVASSHYYRSRPDPTDPFPIVRLFGDNSTAESWMTKTCTSSLAGRALGRLLCALRLSQAAWMQALPPKLAANLLDYGRHLEKEAARSISCKQRGTDDSRLNFYLITWFAAHGGVGDPRMPHAPLQARNFVLACYTVALVRGETLKGIFIKKATIQGYIRQVEKMMTGFCHELERRLPNPLNARINYVAMILKAVEKYEGMTERKEMIYDEMFLDMIDRFADAPPDSAEAAILDWLLLGRYTGPRAVEWCQTTLTEYLRIDHPYWRGPDSYAFIAADFVFLDRHKRPIRDLAGATIDDVHYVQIRWRKQKNNDNGQVRSTIPPACVALALQLMTLQIIPYVRDEANLRFCPVYAALRIRQRALRLNVADDHPIGAFAPHTRRAVARLPQDRRYLFITKKMVEQMIQDSAVRTFRLDATDRQRWSAHSPRITACNLLHRQGLPDSYIKLRLRWRSLAFQDYLRNTFYSATRHTTALHITEENLPRLSDPATGDEIPHTRPQEEIVQLLACPSP</sequence>